<accession>A0A401UKB8</accession>
<dbReference type="RefSeq" id="WP_307720473.1">
    <property type="nucleotide sequence ID" value="NZ_BHYK01000007.1"/>
</dbReference>
<protein>
    <submittedName>
        <fullName evidence="3">Transcriptional regulator</fullName>
    </submittedName>
</protein>
<dbReference type="GO" id="GO:0003677">
    <property type="term" value="F:DNA binding"/>
    <property type="evidence" value="ECO:0007669"/>
    <property type="project" value="UniProtKB-KW"/>
</dbReference>
<sequence length="116" mass="13177">MLSDIGKFILEHRTARNLSSRKLALMANISHTEIHRLENGERKNPSPLVLKYIANALDLPYEDIMRAAGYMDIASPSSATSTRLSGIDDLTDQEIAEVNNFIEFLRNKRNKQQSKF</sequence>
<evidence type="ECO:0000313" key="4">
    <source>
        <dbReference type="Proteomes" id="UP000287872"/>
    </source>
</evidence>
<organism evidence="3 4">
    <name type="scientific">Clostridium tagluense</name>
    <dbReference type="NCBI Taxonomy" id="360422"/>
    <lineage>
        <taxon>Bacteria</taxon>
        <taxon>Bacillati</taxon>
        <taxon>Bacillota</taxon>
        <taxon>Clostridia</taxon>
        <taxon>Eubacteriales</taxon>
        <taxon>Clostridiaceae</taxon>
        <taxon>Clostridium</taxon>
    </lineage>
</organism>
<keyword evidence="4" id="KW-1185">Reference proteome</keyword>
<keyword evidence="1" id="KW-0238">DNA-binding</keyword>
<evidence type="ECO:0000256" key="1">
    <source>
        <dbReference type="ARBA" id="ARBA00023125"/>
    </source>
</evidence>
<dbReference type="GO" id="GO:0003700">
    <property type="term" value="F:DNA-binding transcription factor activity"/>
    <property type="evidence" value="ECO:0007669"/>
    <property type="project" value="TreeGrafter"/>
</dbReference>
<dbReference type="GO" id="GO:0005829">
    <property type="term" value="C:cytosol"/>
    <property type="evidence" value="ECO:0007669"/>
    <property type="project" value="TreeGrafter"/>
</dbReference>
<dbReference type="PANTHER" id="PTHR46797">
    <property type="entry name" value="HTH-TYPE TRANSCRIPTIONAL REGULATOR"/>
    <property type="match status" value="1"/>
</dbReference>
<comment type="caution">
    <text evidence="3">The sequence shown here is derived from an EMBL/GenBank/DDBJ whole genome shotgun (WGS) entry which is preliminary data.</text>
</comment>
<name>A0A401UKB8_9CLOT</name>
<dbReference type="PANTHER" id="PTHR46797:SF1">
    <property type="entry name" value="METHYLPHOSPHONATE SYNTHASE"/>
    <property type="match status" value="1"/>
</dbReference>
<dbReference type="EMBL" id="BHYK01000007">
    <property type="protein sequence ID" value="GCD09912.1"/>
    <property type="molecule type" value="Genomic_DNA"/>
</dbReference>
<dbReference type="AlphaFoldDB" id="A0A401UKB8"/>
<feature type="domain" description="HTH cro/C1-type" evidence="2">
    <location>
        <begin position="9"/>
        <end position="64"/>
    </location>
</feature>
<dbReference type="PROSITE" id="PS50943">
    <property type="entry name" value="HTH_CROC1"/>
    <property type="match status" value="1"/>
</dbReference>
<dbReference type="CDD" id="cd00093">
    <property type="entry name" value="HTH_XRE"/>
    <property type="match status" value="1"/>
</dbReference>
<gene>
    <name evidence="3" type="ORF">Ctaglu_15350</name>
</gene>
<dbReference type="SMART" id="SM00530">
    <property type="entry name" value="HTH_XRE"/>
    <property type="match status" value="1"/>
</dbReference>
<dbReference type="SUPFAM" id="SSF47413">
    <property type="entry name" value="lambda repressor-like DNA-binding domains"/>
    <property type="match status" value="1"/>
</dbReference>
<dbReference type="InterPro" id="IPR001387">
    <property type="entry name" value="Cro/C1-type_HTH"/>
</dbReference>
<dbReference type="Pfam" id="PF12844">
    <property type="entry name" value="HTH_19"/>
    <property type="match status" value="1"/>
</dbReference>
<proteinExistence type="predicted"/>
<dbReference type="Proteomes" id="UP000287872">
    <property type="component" value="Unassembled WGS sequence"/>
</dbReference>
<dbReference type="InterPro" id="IPR010982">
    <property type="entry name" value="Lambda_DNA-bd_dom_sf"/>
</dbReference>
<evidence type="ECO:0000313" key="3">
    <source>
        <dbReference type="EMBL" id="GCD09912.1"/>
    </source>
</evidence>
<dbReference type="Gene3D" id="1.10.260.40">
    <property type="entry name" value="lambda repressor-like DNA-binding domains"/>
    <property type="match status" value="1"/>
</dbReference>
<evidence type="ECO:0000259" key="2">
    <source>
        <dbReference type="PROSITE" id="PS50943"/>
    </source>
</evidence>
<dbReference type="InterPro" id="IPR050807">
    <property type="entry name" value="TransReg_Diox_bact_type"/>
</dbReference>
<reference evidence="3 4" key="1">
    <citation type="submission" date="2018-11" db="EMBL/GenBank/DDBJ databases">
        <title>Genome sequencing and assembly of Clostridium tagluense strain A121.</title>
        <authorList>
            <person name="Murakami T."/>
            <person name="Segawa T."/>
            <person name="Shcherbakova V.A."/>
            <person name="Mori H."/>
            <person name="Yoshimura Y."/>
        </authorList>
    </citation>
    <scope>NUCLEOTIDE SEQUENCE [LARGE SCALE GENOMIC DNA]</scope>
    <source>
        <strain evidence="3 4">A121</strain>
    </source>
</reference>